<dbReference type="CDD" id="cd00143">
    <property type="entry name" value="PP2Cc"/>
    <property type="match status" value="1"/>
</dbReference>
<evidence type="ECO:0000313" key="9">
    <source>
        <dbReference type="Proteomes" id="UP001202479"/>
    </source>
</evidence>
<dbReference type="SMART" id="SM00332">
    <property type="entry name" value="PP2Cc"/>
    <property type="match status" value="1"/>
</dbReference>
<keyword evidence="4 5" id="KW-0904">Protein phosphatase</keyword>
<dbReference type="PANTHER" id="PTHR13832">
    <property type="entry name" value="PROTEIN PHOSPHATASE 2C"/>
    <property type="match status" value="1"/>
</dbReference>
<evidence type="ECO:0000256" key="6">
    <source>
        <dbReference type="SAM" id="MobiDB-lite"/>
    </source>
</evidence>
<dbReference type="InterPro" id="IPR000222">
    <property type="entry name" value="PP2C_BS"/>
</dbReference>
<feature type="compositionally biased region" description="Low complexity" evidence="6">
    <location>
        <begin position="157"/>
        <end position="175"/>
    </location>
</feature>
<feature type="compositionally biased region" description="Basic and acidic residues" evidence="6">
    <location>
        <begin position="18"/>
        <end position="29"/>
    </location>
</feature>
<dbReference type="Pfam" id="PF00481">
    <property type="entry name" value="PP2C"/>
    <property type="match status" value="2"/>
</dbReference>
<dbReference type="GO" id="GO:0046872">
    <property type="term" value="F:metal ion binding"/>
    <property type="evidence" value="ECO:0007669"/>
    <property type="project" value="UniProtKB-KW"/>
</dbReference>
<evidence type="ECO:0000256" key="5">
    <source>
        <dbReference type="RuleBase" id="RU003465"/>
    </source>
</evidence>
<dbReference type="GO" id="GO:0004722">
    <property type="term" value="F:protein serine/threonine phosphatase activity"/>
    <property type="evidence" value="ECO:0007669"/>
    <property type="project" value="InterPro"/>
</dbReference>
<dbReference type="Proteomes" id="UP001202479">
    <property type="component" value="Unassembled WGS sequence"/>
</dbReference>
<feature type="domain" description="PPM-type phosphatase" evidence="7">
    <location>
        <begin position="87"/>
        <end position="471"/>
    </location>
</feature>
<reference evidence="8" key="1">
    <citation type="journal article" date="2022" name="DNA Res.">
        <title>Genome analysis of five recently described species of the CUG-Ser clade uncovers Candida theae as a new hybrid lineage with pathogenic potential in the Candida parapsilosis species complex.</title>
        <authorList>
            <person name="Mixao V."/>
            <person name="Del Olmo V."/>
            <person name="Hegedusova E."/>
            <person name="Saus E."/>
            <person name="Pryszcz L."/>
            <person name="Cillingova A."/>
            <person name="Nosek J."/>
            <person name="Gabaldon T."/>
        </authorList>
    </citation>
    <scope>NUCLEOTIDE SEQUENCE</scope>
    <source>
        <strain evidence="8">CBS 10844</strain>
    </source>
</reference>
<dbReference type="EMBL" id="JAHUZD010000139">
    <property type="protein sequence ID" value="KAI3403006.2"/>
    <property type="molecule type" value="Genomic_DNA"/>
</dbReference>
<dbReference type="Gene3D" id="3.60.40.10">
    <property type="entry name" value="PPM-type phosphatase domain"/>
    <property type="match status" value="1"/>
</dbReference>
<dbReference type="GeneID" id="73381874"/>
<feature type="compositionally biased region" description="Low complexity" evidence="6">
    <location>
        <begin position="266"/>
        <end position="312"/>
    </location>
</feature>
<evidence type="ECO:0000259" key="7">
    <source>
        <dbReference type="PROSITE" id="PS51746"/>
    </source>
</evidence>
<sequence>MSSLETGSLVEPSTAFPKLEESTQKDDTKNGSPKSNTKSPEKETFAETIQTPGKETFVETTQTPVVSTDSDSNLAAENDPFAGLSFKVGVAENKNTTYRSKMEDVHTYIANYAERVDWGYFAIFDGHAGKESARWCGNNLHTLLEQEIDLELQHQNQNQNQNQNQSPSSASDNNSKIPSSASAQSATTHGLSDSPSSTTSTSDIPMNGRFDMKEYLYKTFVRADDLIEKNGQGASGCTAAVAVLRWEGDSDNDCMVDAANGKGSGTTATTATTATTSNTNTTVPNTNTNTTAPNTNTTAPTTSSPSPTSTTNGSKRFDFVPSKNHKRMLYTSNVGDSRIILCRKGKPYRLSYDHKASDINEINRIESSGGLVLKNRVNGVLAVSRSLGDSYMKDLVLGKPFTTSTEIIPQDEFMIIACDGLWDVLSDSKACKYVKECFSRGYSVQNTAKKLCQLAIDNSTTDNVTVMIVQFDKDVFTQEK</sequence>
<dbReference type="PANTHER" id="PTHR13832:SF837">
    <property type="entry name" value="PROTEIN PHOSPHATASE 2C-LIKE DOMAIN-CONTAINING PROTEIN 1"/>
    <property type="match status" value="1"/>
</dbReference>
<protein>
    <submittedName>
        <fullName evidence="8">MgPP2CL-1</fullName>
    </submittedName>
</protein>
<dbReference type="AlphaFoldDB" id="A0AAI9WWB9"/>
<evidence type="ECO:0000256" key="4">
    <source>
        <dbReference type="ARBA" id="ARBA00022912"/>
    </source>
</evidence>
<organism evidence="8 9">
    <name type="scientific">Candida oxycetoniae</name>
    <dbReference type="NCBI Taxonomy" id="497107"/>
    <lineage>
        <taxon>Eukaryota</taxon>
        <taxon>Fungi</taxon>
        <taxon>Dikarya</taxon>
        <taxon>Ascomycota</taxon>
        <taxon>Saccharomycotina</taxon>
        <taxon>Pichiomycetes</taxon>
        <taxon>Debaryomycetaceae</taxon>
        <taxon>Candida/Lodderomyces clade</taxon>
        <taxon>Candida</taxon>
    </lineage>
</organism>
<evidence type="ECO:0000313" key="8">
    <source>
        <dbReference type="EMBL" id="KAI3403006.2"/>
    </source>
</evidence>
<keyword evidence="3 5" id="KW-0378">Hydrolase</keyword>
<feature type="compositionally biased region" description="Low complexity" evidence="6">
    <location>
        <begin position="192"/>
        <end position="203"/>
    </location>
</feature>
<dbReference type="InterPro" id="IPR036457">
    <property type="entry name" value="PPM-type-like_dom_sf"/>
</dbReference>
<proteinExistence type="inferred from homology"/>
<feature type="region of interest" description="Disordered" evidence="6">
    <location>
        <begin position="157"/>
        <end position="207"/>
    </location>
</feature>
<accession>A0AAI9WWB9</accession>
<evidence type="ECO:0000256" key="3">
    <source>
        <dbReference type="ARBA" id="ARBA00022801"/>
    </source>
</evidence>
<evidence type="ECO:0000256" key="2">
    <source>
        <dbReference type="ARBA" id="ARBA00022723"/>
    </source>
</evidence>
<feature type="region of interest" description="Disordered" evidence="6">
    <location>
        <begin position="1"/>
        <end position="52"/>
    </location>
</feature>
<dbReference type="InterPro" id="IPR015655">
    <property type="entry name" value="PP2C"/>
</dbReference>
<feature type="compositionally biased region" description="Polar residues" evidence="6">
    <location>
        <begin position="176"/>
        <end position="191"/>
    </location>
</feature>
<comment type="similarity">
    <text evidence="1 5">Belongs to the PP2C family.</text>
</comment>
<name>A0AAI9WWB9_9ASCO</name>
<dbReference type="InterPro" id="IPR001932">
    <property type="entry name" value="PPM-type_phosphatase-like_dom"/>
</dbReference>
<feature type="region of interest" description="Disordered" evidence="6">
    <location>
        <begin position="260"/>
        <end position="318"/>
    </location>
</feature>
<dbReference type="RefSeq" id="XP_049178753.1">
    <property type="nucleotide sequence ID" value="XM_049325679.1"/>
</dbReference>
<dbReference type="PROSITE" id="PS51746">
    <property type="entry name" value="PPM_2"/>
    <property type="match status" value="1"/>
</dbReference>
<dbReference type="PROSITE" id="PS01032">
    <property type="entry name" value="PPM_1"/>
    <property type="match status" value="1"/>
</dbReference>
<keyword evidence="9" id="KW-1185">Reference proteome</keyword>
<evidence type="ECO:0000256" key="1">
    <source>
        <dbReference type="ARBA" id="ARBA00006702"/>
    </source>
</evidence>
<comment type="caution">
    <text evidence="8">The sequence shown here is derived from an EMBL/GenBank/DDBJ whole genome shotgun (WGS) entry which is preliminary data.</text>
</comment>
<gene>
    <name evidence="8" type="ORF">KGF56_004259</name>
</gene>
<dbReference type="SUPFAM" id="SSF81606">
    <property type="entry name" value="PP2C-like"/>
    <property type="match status" value="1"/>
</dbReference>
<keyword evidence="2" id="KW-0479">Metal-binding</keyword>